<feature type="domain" description="EVE" evidence="3">
    <location>
        <begin position="48"/>
        <end position="203"/>
    </location>
</feature>
<evidence type="ECO:0000313" key="4">
    <source>
        <dbReference type="EMBL" id="ODQ80113.1"/>
    </source>
</evidence>
<evidence type="ECO:0000256" key="1">
    <source>
        <dbReference type="ARBA" id="ARBA00004123"/>
    </source>
</evidence>
<proteinExistence type="predicted"/>
<dbReference type="SUPFAM" id="SSF88697">
    <property type="entry name" value="PUA domain-like"/>
    <property type="match status" value="1"/>
</dbReference>
<evidence type="ECO:0000259" key="3">
    <source>
        <dbReference type="Pfam" id="PF01878"/>
    </source>
</evidence>
<organism evidence="4 5">
    <name type="scientific">Babjeviella inositovora NRRL Y-12698</name>
    <dbReference type="NCBI Taxonomy" id="984486"/>
    <lineage>
        <taxon>Eukaryota</taxon>
        <taxon>Fungi</taxon>
        <taxon>Dikarya</taxon>
        <taxon>Ascomycota</taxon>
        <taxon>Saccharomycotina</taxon>
        <taxon>Pichiomycetes</taxon>
        <taxon>Serinales incertae sedis</taxon>
        <taxon>Babjeviella</taxon>
    </lineage>
</organism>
<accession>A0A1E3QQZ1</accession>
<protein>
    <recommendedName>
        <fullName evidence="3">EVE domain-containing protein</fullName>
    </recommendedName>
</protein>
<dbReference type="AlphaFoldDB" id="A0A1E3QQZ1"/>
<sequence>MTATRSLNRIAKPVPKLKTKPLLPADISLKPETKNYKRYPADPVTGSRYWLIKSEPNSRIDPKTGKDAKFALSDLQLVEYEPWDGVRNYEAKNHMLNMSVGDICLFYHSNCTVPGIVGLAEVANAAHPDELQFNAKSSYYDAKSDRAAPRWWCVDVKFKRRFRHKVSLVSVRENSNLADMVLVKRGRLSVTPVSPEEYAEVLQIEDKGEVDDESIDCVIDRKFIKEK</sequence>
<dbReference type="STRING" id="984486.A0A1E3QQZ1"/>
<dbReference type="InterPro" id="IPR015947">
    <property type="entry name" value="PUA-like_sf"/>
</dbReference>
<dbReference type="RefSeq" id="XP_018985441.1">
    <property type="nucleotide sequence ID" value="XM_019128651.1"/>
</dbReference>
<keyword evidence="2" id="KW-0539">Nucleus</keyword>
<keyword evidence="5" id="KW-1185">Reference proteome</keyword>
<dbReference type="Pfam" id="PF01878">
    <property type="entry name" value="EVE"/>
    <property type="match status" value="1"/>
</dbReference>
<dbReference type="Gene3D" id="3.10.590.10">
    <property type="entry name" value="ph1033 like domains"/>
    <property type="match status" value="1"/>
</dbReference>
<dbReference type="Proteomes" id="UP000094336">
    <property type="component" value="Unassembled WGS sequence"/>
</dbReference>
<dbReference type="InterPro" id="IPR052181">
    <property type="entry name" value="5hmC_binding"/>
</dbReference>
<dbReference type="GO" id="GO:0005634">
    <property type="term" value="C:nucleus"/>
    <property type="evidence" value="ECO:0007669"/>
    <property type="project" value="UniProtKB-SubCell"/>
</dbReference>
<dbReference type="OrthoDB" id="41445at2759"/>
<dbReference type="InterPro" id="IPR047197">
    <property type="entry name" value="THYN1-like_EVE"/>
</dbReference>
<evidence type="ECO:0000313" key="5">
    <source>
        <dbReference type="Proteomes" id="UP000094336"/>
    </source>
</evidence>
<comment type="subcellular location">
    <subcellularLocation>
        <location evidence="1">Nucleus</location>
    </subcellularLocation>
</comment>
<reference evidence="5" key="1">
    <citation type="submission" date="2016-05" db="EMBL/GenBank/DDBJ databases">
        <title>Comparative genomics of biotechnologically important yeasts.</title>
        <authorList>
            <consortium name="DOE Joint Genome Institute"/>
            <person name="Riley R."/>
            <person name="Haridas S."/>
            <person name="Wolfe K.H."/>
            <person name="Lopes M.R."/>
            <person name="Hittinger C.T."/>
            <person name="Goker M."/>
            <person name="Salamov A."/>
            <person name="Wisecaver J."/>
            <person name="Long T.M."/>
            <person name="Aerts A.L."/>
            <person name="Barry K."/>
            <person name="Choi C."/>
            <person name="Clum A."/>
            <person name="Coughlan A.Y."/>
            <person name="Deshpande S."/>
            <person name="Douglass A.P."/>
            <person name="Hanson S.J."/>
            <person name="Klenk H.-P."/>
            <person name="Labutti K."/>
            <person name="Lapidus A."/>
            <person name="Lindquist E."/>
            <person name="Lipzen A."/>
            <person name="Meier-Kolthoff J.P."/>
            <person name="Ohm R.A."/>
            <person name="Otillar R.P."/>
            <person name="Pangilinan J."/>
            <person name="Peng Y."/>
            <person name="Rokas A."/>
            <person name="Rosa C.A."/>
            <person name="Scheuner C."/>
            <person name="Sibirny A.A."/>
            <person name="Slot J.C."/>
            <person name="Stielow J.B."/>
            <person name="Sun H."/>
            <person name="Kurtzman C.P."/>
            <person name="Blackwell M."/>
            <person name="Grigoriev I.V."/>
            <person name="Jeffries T.W."/>
        </authorList>
    </citation>
    <scope>NUCLEOTIDE SEQUENCE [LARGE SCALE GENOMIC DNA]</scope>
    <source>
        <strain evidence="5">NRRL Y-12698</strain>
    </source>
</reference>
<dbReference type="CDD" id="cd21133">
    <property type="entry name" value="EVE"/>
    <property type="match status" value="1"/>
</dbReference>
<name>A0A1E3QQZ1_9ASCO</name>
<dbReference type="PANTHER" id="PTHR14087:SF7">
    <property type="entry name" value="THYMOCYTE NUCLEAR PROTEIN 1"/>
    <property type="match status" value="1"/>
</dbReference>
<gene>
    <name evidence="4" type="ORF">BABINDRAFT_161102</name>
</gene>
<dbReference type="GeneID" id="30146504"/>
<evidence type="ECO:0000256" key="2">
    <source>
        <dbReference type="ARBA" id="ARBA00023242"/>
    </source>
</evidence>
<dbReference type="EMBL" id="KV454430">
    <property type="protein sequence ID" value="ODQ80113.1"/>
    <property type="molecule type" value="Genomic_DNA"/>
</dbReference>
<dbReference type="InterPro" id="IPR002740">
    <property type="entry name" value="EVE_domain"/>
</dbReference>
<dbReference type="PANTHER" id="PTHR14087">
    <property type="entry name" value="THYMOCYTE NUCLEAR PROTEIN 1"/>
    <property type="match status" value="1"/>
</dbReference>